<reference evidence="7" key="1">
    <citation type="submission" date="2016-07" db="EMBL/GenBank/DDBJ databases">
        <title>Nontailed viruses are major unrecognized killers of bacteria in the ocean.</title>
        <authorList>
            <person name="Kauffman K."/>
            <person name="Hussain F."/>
            <person name="Yang J."/>
            <person name="Arevalo P."/>
            <person name="Brown J."/>
            <person name="Cutler M."/>
            <person name="Kelly L."/>
            <person name="Polz M.F."/>
        </authorList>
    </citation>
    <scope>NUCLEOTIDE SEQUENCE [LARGE SCALE GENOMIC DNA]</scope>
    <source>
        <strain evidence="7">10N.222.48.A2</strain>
    </source>
</reference>
<accession>A0A2N7NCV4</accession>
<dbReference type="Proteomes" id="UP000308018">
    <property type="component" value="Unassembled WGS sequence"/>
</dbReference>
<organism evidence="5 7">
    <name type="scientific">Vibrio tasmaniensis</name>
    <dbReference type="NCBI Taxonomy" id="212663"/>
    <lineage>
        <taxon>Bacteria</taxon>
        <taxon>Pseudomonadati</taxon>
        <taxon>Pseudomonadota</taxon>
        <taxon>Gammaproteobacteria</taxon>
        <taxon>Vibrionales</taxon>
        <taxon>Vibrionaceae</taxon>
        <taxon>Vibrio</taxon>
    </lineage>
</organism>
<evidence type="ECO:0000313" key="8">
    <source>
        <dbReference type="Proteomes" id="UP000308018"/>
    </source>
</evidence>
<dbReference type="Proteomes" id="UP000235579">
    <property type="component" value="Unassembled WGS sequence"/>
</dbReference>
<dbReference type="Pfam" id="PF13871">
    <property type="entry name" value="Helicase_C_4"/>
    <property type="match status" value="1"/>
</dbReference>
<dbReference type="RefSeq" id="WP_102258389.1">
    <property type="nucleotide sequence ID" value="NZ_MDBG01000002.1"/>
</dbReference>
<dbReference type="InterPro" id="IPR026937">
    <property type="entry name" value="SBNO_Helicase_C_dom"/>
</dbReference>
<dbReference type="InterPro" id="IPR039187">
    <property type="entry name" value="SNO_AAA"/>
</dbReference>
<reference evidence="5" key="2">
    <citation type="submission" date="2016-07" db="EMBL/GenBank/DDBJ databases">
        <authorList>
            <person name="Wan K."/>
            <person name="Booth B."/>
            <person name="Spirohn K."/>
            <person name="Hao T."/>
            <person name="Hu Y."/>
            <person name="Calderwood M."/>
            <person name="Hill D."/>
            <person name="Mohr S."/>
            <person name="Vidal M."/>
            <person name="Celniker S."/>
            <person name="Perrimon N."/>
        </authorList>
    </citation>
    <scope>NUCLEOTIDE SEQUENCE</scope>
    <source>
        <strain evidence="5">10N.222.48.A2</strain>
    </source>
</reference>
<evidence type="ECO:0000256" key="2">
    <source>
        <dbReference type="SAM" id="MobiDB-lite"/>
    </source>
</evidence>
<dbReference type="GO" id="GO:0006355">
    <property type="term" value="P:regulation of DNA-templated transcription"/>
    <property type="evidence" value="ECO:0007669"/>
    <property type="project" value="InterPro"/>
</dbReference>
<evidence type="ECO:0000256" key="1">
    <source>
        <dbReference type="ARBA" id="ARBA00006992"/>
    </source>
</evidence>
<evidence type="ECO:0000313" key="6">
    <source>
        <dbReference type="EMBL" id="TKG27960.1"/>
    </source>
</evidence>
<dbReference type="EMBL" id="SYVV01000043">
    <property type="protein sequence ID" value="TKG27960.1"/>
    <property type="molecule type" value="Genomic_DNA"/>
</dbReference>
<dbReference type="Pfam" id="PF13872">
    <property type="entry name" value="AAA_34"/>
    <property type="match status" value="1"/>
</dbReference>
<dbReference type="InterPro" id="IPR026741">
    <property type="entry name" value="SNO"/>
</dbReference>
<reference evidence="6 8" key="4">
    <citation type="submission" date="2019-04" db="EMBL/GenBank/DDBJ databases">
        <title>A reverse ecology approach based on a biological definition of microbial populations.</title>
        <authorList>
            <person name="Arevalo P."/>
            <person name="Vaninsberghe D."/>
            <person name="Elsherbini J."/>
            <person name="Gore J."/>
            <person name="Polz M."/>
        </authorList>
    </citation>
    <scope>NUCLEOTIDE SEQUENCE [LARGE SCALE GENOMIC DNA]</scope>
    <source>
        <strain evidence="6 8">10N.222.45.A8</strain>
    </source>
</reference>
<evidence type="ECO:0000259" key="4">
    <source>
        <dbReference type="Pfam" id="PF13872"/>
    </source>
</evidence>
<dbReference type="InterPro" id="IPR027417">
    <property type="entry name" value="P-loop_NTPase"/>
</dbReference>
<dbReference type="Gene3D" id="3.40.50.300">
    <property type="entry name" value="P-loop containing nucleotide triphosphate hydrolases"/>
    <property type="match status" value="1"/>
</dbReference>
<feature type="domain" description="Strawberry notch helicase C" evidence="3">
    <location>
        <begin position="1100"/>
        <end position="1332"/>
    </location>
</feature>
<comment type="similarity">
    <text evidence="1">Belongs to the SBNO family.</text>
</comment>
<evidence type="ECO:0000259" key="3">
    <source>
        <dbReference type="Pfam" id="PF13871"/>
    </source>
</evidence>
<feature type="domain" description="Strawberry notch AAA" evidence="4">
    <location>
        <begin position="630"/>
        <end position="882"/>
    </location>
</feature>
<dbReference type="PANTHER" id="PTHR12706:SF30">
    <property type="entry name" value="PROTEIN STRAWBERRY NOTCH-RELATED"/>
    <property type="match status" value="1"/>
</dbReference>
<reference evidence="5" key="3">
    <citation type="journal article" date="2018" name="Nature">
        <title>A major lineage of non-tailed dsDNA viruses as unrecognized killers of marine bacteria.</title>
        <authorList>
            <person name="Kauffman K.M."/>
            <person name="Hussain F.A."/>
            <person name="Yang J."/>
            <person name="Arevalo P."/>
            <person name="Brown J.M."/>
            <person name="Chang W.K."/>
            <person name="VanInsberghe D."/>
            <person name="Elsherbini J."/>
            <person name="Sharma R.S."/>
            <person name="Cutler M.B."/>
            <person name="Kelly L."/>
            <person name="Polz M.F."/>
        </authorList>
    </citation>
    <scope>NUCLEOTIDE SEQUENCE</scope>
    <source>
        <strain evidence="5">10N.222.48.A2</strain>
    </source>
</reference>
<dbReference type="PANTHER" id="PTHR12706">
    <property type="entry name" value="STRAWBERRY NOTCH-RELATED"/>
    <property type="match status" value="1"/>
</dbReference>
<dbReference type="SUPFAM" id="SSF52540">
    <property type="entry name" value="P-loop containing nucleoside triphosphate hydrolases"/>
    <property type="match status" value="2"/>
</dbReference>
<dbReference type="EMBL" id="MDBP01000080">
    <property type="protein sequence ID" value="PMP09975.1"/>
    <property type="molecule type" value="Genomic_DNA"/>
</dbReference>
<protein>
    <submittedName>
        <fullName evidence="5">Uncharacterized protein</fullName>
    </submittedName>
</protein>
<feature type="region of interest" description="Disordered" evidence="2">
    <location>
        <begin position="2034"/>
        <end position="2068"/>
    </location>
</feature>
<evidence type="ECO:0000313" key="7">
    <source>
        <dbReference type="Proteomes" id="UP000235579"/>
    </source>
</evidence>
<comment type="caution">
    <text evidence="5">The sequence shown here is derived from an EMBL/GenBank/DDBJ whole genome shotgun (WGS) entry which is preliminary data.</text>
</comment>
<feature type="compositionally biased region" description="Polar residues" evidence="2">
    <location>
        <begin position="2041"/>
        <end position="2068"/>
    </location>
</feature>
<evidence type="ECO:0000313" key="5">
    <source>
        <dbReference type="EMBL" id="PMP09975.1"/>
    </source>
</evidence>
<gene>
    <name evidence="5" type="ORF">BCS92_02280</name>
    <name evidence="6" type="ORF">FC057_22495</name>
</gene>
<proteinExistence type="inferred from homology"/>
<name>A0A2N7NCV4_9VIBR</name>
<sequence>MATMKWLDLSADNAKISVERNPGKPGTEMQIVAISGNVTKQQGEMLKGLGFTQLGITNPTRSKVFASMKYTKKEPIAKGDLKLYQLVINKIEFDKLQEIFPNSEMVNTPTSELKGFWEGFAKNTPEAQFSSVNSVKSQLALQSAESIGLNENGTEIFLTSTNDRYCLNGENLMFAKKRNSNAFMEFDWLNSSSKLAAAKSLMAEMEQTGQAITPNRLDQIIETGGESIRLTSNRAAEVQTDIIINLNSLLLNDIRSTHNKESINLETLSTLNDNMANMPHSHRDSMFSKPLPPAYSFVARSFLEAIDNCESLTVINDKTTSLATLIPSEMPIRFMKEQGNRHELYSTAFQNEFGKTSTSLYQAGNQAVTPGSQILLATNQGSLNEPLEIFGVTVNYQAELEAVQTLNTMNDNSQAMIVMNADDSYSLGTVSMESYDVHNHIFQNFNVVDMFDASPIIFGDNEEVNAKRVYLINGKKPIPSSTNAPTDIKALYSVNDIYEVSLALKDAFVSTITSKPNLKSTDLTSTTSISDILANYTSNQTESSKYDLNFAQSRYTPLTSLSRANDMAAMPSNFVNANREAVIKLIKDVGNPDQFLMSEMGMTSEEITSVWDAEQIDAITLGIWRLKNNKPFLQGDATGKGKGRTLAAYMAWSVKQGRTPIFMTSKPDLLNDIYRDIRDTGLDKYIDPFFLMPDGKDIVDKSQNSVIFDSKSITKTKGDYLEGNYTSINENLICTTYSQINGLKSVRGRKKVKIEDRINDRAKWLIEFAKNNNVQFLFDESHNIASKDTNSNAVIDLLKDQSQHPTIRASATWAKNEKNIAQCSDLFPEEFTPQVLEKMVRQGGTTFIETLSTTLIAEGAMVRREHNYGKRIVNIIESKQQQRNKIATDTLSEIMQKVKEYGREIFKGIAAISRFQHQHKDVDIMSFAGTYSIITESFVEALRSEEIARSAIYSINNSEKPIIGVDKTAEQQLRFLYDSICETEGIESGKPIELAVFPDFKVALDRWLIREGNRKVKVTIEPTPAQIAAANKIGEEALPTITTEDVHWRSELDITSPTFQKLDALEKEVSDLISKMPTLPLSPIDVVKTELAKQGMTSTEVSGRKLHVRLSDDGNGYVIEPTKFDDKPQAQYDFNSNKANAIIVTRSGTEGISLHAQGNFKQTGAQNRRHTFLMSSFFDVTQEEQLFGRGERKGQVTTSKSSKVITGMPVEARLLAISERNRLRLSASTTGNSQSIRATNTIPNLMNNFGNNVVAEYLSEQQEIMELLDFSQSEQQNIQDFGSDAFNSNEISSLSTKVLGRMSLLNYEQQNSLLDELTSFYNSKLEAERSKGLDPINTRMVSGKITTIKESTLSGTTKTHYVSEFEKPVILEQIKLEHPPIQMNTEVLETNIHRSLKSLSEYLQKPNSNLTELGIHLIKLKEKGLERALLQHNQSALVSLRNRSAGAATISSVEEALAMPDSNKVKTALRNFETISILTKSVKIGQVLNIQDGRKIVISNLEFPKDNHNILNPWLYNVEYYSTKGEIGKKMSAMTFSQYFSGPEDVKNNSLGMYSNDHAINEEFRSLKLSGGIEFINILKGNIVEAARLNAETRMGSQIILKDLDNGRSVPVIRARKDLTFEKIMNQQFGANHEANGIILKHYELNLQQLPNVYIFDHISSIGSDTKQQGAVIIGDAASPIKIKLPKTKAGRRILANSNPFDSREVFKDGFNKKTGLYSEYYFDLEDSSFALEVLNDAGFNILISGNELDLLKKQTNRVLAKFSHSSTQEIDNSATSKDQMTINDAMVALESEADMESDIEVVLENSNSIENAKSEIEESLTLAGGLPEIEDDIKPTNKAEVASDKSDEEISHDLADLVGEVRAQTQPDACIAQPEKVEMEDHSLSNTEGISDVSSELIEEIEAAIDTTLPVFEGVHSEDLNDDIISSLQSQVGNTTLHTESEGNLLNVENANSIASNNPPNPEVEDEFTDVDNLFSSDLAVNENVNSPTSTAETVPNESIDQAEHDEDEVEDIMNFFEENDIADEIEMDEAIAESLPMDATSTSELLDELNNNQNSEEISNLFSPTP</sequence>